<dbReference type="AlphaFoldDB" id="A0A232FD50"/>
<comment type="caution">
    <text evidence="1">The sequence shown here is derived from an EMBL/GenBank/DDBJ whole genome shotgun (WGS) entry which is preliminary data.</text>
</comment>
<dbReference type="OrthoDB" id="7700734at2759"/>
<keyword evidence="2" id="KW-1185">Reference proteome</keyword>
<dbReference type="EMBL" id="NNAY01000391">
    <property type="protein sequence ID" value="OXU28706.1"/>
    <property type="molecule type" value="Genomic_DNA"/>
</dbReference>
<organism evidence="1 2">
    <name type="scientific">Trichomalopsis sarcophagae</name>
    <dbReference type="NCBI Taxonomy" id="543379"/>
    <lineage>
        <taxon>Eukaryota</taxon>
        <taxon>Metazoa</taxon>
        <taxon>Ecdysozoa</taxon>
        <taxon>Arthropoda</taxon>
        <taxon>Hexapoda</taxon>
        <taxon>Insecta</taxon>
        <taxon>Pterygota</taxon>
        <taxon>Neoptera</taxon>
        <taxon>Endopterygota</taxon>
        <taxon>Hymenoptera</taxon>
        <taxon>Apocrita</taxon>
        <taxon>Proctotrupomorpha</taxon>
        <taxon>Chalcidoidea</taxon>
        <taxon>Pteromalidae</taxon>
        <taxon>Pteromalinae</taxon>
        <taxon>Trichomalopsis</taxon>
    </lineage>
</organism>
<protein>
    <recommendedName>
        <fullName evidence="3">DUF4219 domain-containing protein</fullName>
    </recommendedName>
</protein>
<evidence type="ECO:0000313" key="1">
    <source>
        <dbReference type="EMBL" id="OXU28706.1"/>
    </source>
</evidence>
<dbReference type="Proteomes" id="UP000215335">
    <property type="component" value="Unassembled WGS sequence"/>
</dbReference>
<name>A0A232FD50_9HYME</name>
<sequence length="97" mass="10896">MADHSVSKAIYPVEKLTERDIYHVWAIAMEAYLQLEELWDTIKVPSGGALCTDGMKIIKVRSKIILAIDPIVYVHVQTETTAQRAGISYRKLSPIPV</sequence>
<reference evidence="1 2" key="1">
    <citation type="journal article" date="2017" name="Curr. Biol.">
        <title>The Evolution of Venom by Co-option of Single-Copy Genes.</title>
        <authorList>
            <person name="Martinson E.O."/>
            <person name="Mrinalini"/>
            <person name="Kelkar Y.D."/>
            <person name="Chang C.H."/>
            <person name="Werren J.H."/>
        </authorList>
    </citation>
    <scope>NUCLEOTIDE SEQUENCE [LARGE SCALE GENOMIC DNA]</scope>
    <source>
        <strain evidence="1 2">Alberta</strain>
        <tissue evidence="1">Whole body</tissue>
    </source>
</reference>
<gene>
    <name evidence="1" type="ORF">TSAR_010946</name>
</gene>
<evidence type="ECO:0008006" key="3">
    <source>
        <dbReference type="Google" id="ProtNLM"/>
    </source>
</evidence>
<proteinExistence type="predicted"/>
<accession>A0A232FD50</accession>
<evidence type="ECO:0000313" key="2">
    <source>
        <dbReference type="Proteomes" id="UP000215335"/>
    </source>
</evidence>